<evidence type="ECO:0000256" key="9">
    <source>
        <dbReference type="ARBA" id="ARBA00022968"/>
    </source>
</evidence>
<evidence type="ECO:0000256" key="14">
    <source>
        <dbReference type="ARBA" id="ARBA00023211"/>
    </source>
</evidence>
<name>A0AA89C3B2_PINIB</name>
<comment type="subcellular location">
    <subcellularLocation>
        <location evidence="2 15">Golgi apparatus membrane</location>
        <topology evidence="2 15">Single-pass type II membrane protein</topology>
    </subcellularLocation>
</comment>
<keyword evidence="14" id="KW-0464">Manganese</keyword>
<keyword evidence="7" id="KW-0808">Transferase</keyword>
<comment type="pathway">
    <text evidence="3">Glycan metabolism; chondroitin sulfate biosynthesis.</text>
</comment>
<dbReference type="GO" id="GO:0000139">
    <property type="term" value="C:Golgi membrane"/>
    <property type="evidence" value="ECO:0007669"/>
    <property type="project" value="UniProtKB-SubCell"/>
</dbReference>
<protein>
    <recommendedName>
        <fullName evidence="15">Hexosyltransferase</fullName>
        <ecNumber evidence="15">2.4.1.-</ecNumber>
    </recommendedName>
</protein>
<keyword evidence="12 15" id="KW-0472">Membrane</keyword>
<keyword evidence="8 15" id="KW-0812">Transmembrane</keyword>
<dbReference type="GO" id="GO:0006493">
    <property type="term" value="P:protein O-linked glycosylation"/>
    <property type="evidence" value="ECO:0007669"/>
    <property type="project" value="TreeGrafter"/>
</dbReference>
<evidence type="ECO:0000313" key="16">
    <source>
        <dbReference type="EMBL" id="KAK3097756.1"/>
    </source>
</evidence>
<dbReference type="AlphaFoldDB" id="A0AA89C3B2"/>
<evidence type="ECO:0000256" key="11">
    <source>
        <dbReference type="ARBA" id="ARBA00023034"/>
    </source>
</evidence>
<evidence type="ECO:0000256" key="12">
    <source>
        <dbReference type="ARBA" id="ARBA00023136"/>
    </source>
</evidence>
<dbReference type="EC" id="2.4.1.-" evidence="15"/>
<keyword evidence="10 15" id="KW-1133">Transmembrane helix</keyword>
<sequence>MRSSPSLERKLNKHATTILIGGIFLSFSLIMYLTLCNMPCEDNTYGILHNDLKEAQNQAFWKKHILAPARSVTAVLFIVIMSAPKNLQRRDTIRETWGKNLPKTVKLQFVIGHEGLDRETKEEIARENLIHHDVLPLENLIDSYANLTLKLLETLKWVDRMVDFQYFLKADEDTLIRVDKILLEVQKLPSERLYWGFFDGRAHVKKAGKWVEKNWVLCDRYLPYAVGGGYVISNDLVHYIASNWKLLRLYNSEDVTLGAWLAPLDIERRHDTRFDTEYKSRGCRNSYLITHKHTDLQIHQLYNNILNSGQLCTKEFQVRNSYIYNWNVLPSNCCIRNNSAIP</sequence>
<dbReference type="Proteomes" id="UP001186944">
    <property type="component" value="Unassembled WGS sequence"/>
</dbReference>
<evidence type="ECO:0000256" key="8">
    <source>
        <dbReference type="ARBA" id="ARBA00022692"/>
    </source>
</evidence>
<dbReference type="FunFam" id="3.90.550.50:FF:000018">
    <property type="entry name" value="Hexosyltransferase"/>
    <property type="match status" value="1"/>
</dbReference>
<keyword evidence="13" id="KW-0325">Glycoprotein</keyword>
<evidence type="ECO:0000256" key="10">
    <source>
        <dbReference type="ARBA" id="ARBA00022989"/>
    </source>
</evidence>
<accession>A0AA89C3B2</accession>
<comment type="caution">
    <text evidence="15">Lacks conserved residue(s) required for the propagation of feature annotation.</text>
</comment>
<evidence type="ECO:0000256" key="2">
    <source>
        <dbReference type="ARBA" id="ARBA00004323"/>
    </source>
</evidence>
<gene>
    <name evidence="16" type="ORF">FSP39_012856</name>
</gene>
<keyword evidence="11 15" id="KW-0333">Golgi apparatus</keyword>
<evidence type="ECO:0000256" key="6">
    <source>
        <dbReference type="ARBA" id="ARBA00022676"/>
    </source>
</evidence>
<dbReference type="PANTHER" id="PTHR11214:SF3">
    <property type="entry name" value="BETA-1,3-GALACTOSYLTRANSFERASE 6"/>
    <property type="match status" value="1"/>
</dbReference>
<comment type="caution">
    <text evidence="16">The sequence shown here is derived from an EMBL/GenBank/DDBJ whole genome shotgun (WGS) entry which is preliminary data.</text>
</comment>
<evidence type="ECO:0000256" key="4">
    <source>
        <dbReference type="ARBA" id="ARBA00005093"/>
    </source>
</evidence>
<evidence type="ECO:0000256" key="7">
    <source>
        <dbReference type="ARBA" id="ARBA00022679"/>
    </source>
</evidence>
<dbReference type="PANTHER" id="PTHR11214">
    <property type="entry name" value="BETA-1,3-N-ACETYLGLUCOSAMINYLTRANSFERASE"/>
    <property type="match status" value="1"/>
</dbReference>
<reference evidence="16" key="1">
    <citation type="submission" date="2019-08" db="EMBL/GenBank/DDBJ databases">
        <title>The improved chromosome-level genome for the pearl oyster Pinctada fucata martensii using PacBio sequencing and Hi-C.</title>
        <authorList>
            <person name="Zheng Z."/>
        </authorList>
    </citation>
    <scope>NUCLEOTIDE SEQUENCE</scope>
    <source>
        <strain evidence="16">ZZ-2019</strain>
        <tissue evidence="16">Adductor muscle</tissue>
    </source>
</reference>
<dbReference type="GO" id="GO:0006024">
    <property type="term" value="P:glycosaminoglycan biosynthetic process"/>
    <property type="evidence" value="ECO:0007669"/>
    <property type="project" value="UniProtKB-ARBA"/>
</dbReference>
<comment type="similarity">
    <text evidence="5 15">Belongs to the glycosyltransferase 31 family.</text>
</comment>
<dbReference type="Gene3D" id="3.90.550.50">
    <property type="match status" value="1"/>
</dbReference>
<comment type="cofactor">
    <cofactor evidence="1">
        <name>Mn(2+)</name>
        <dbReference type="ChEBI" id="CHEBI:29035"/>
    </cofactor>
</comment>
<evidence type="ECO:0000256" key="3">
    <source>
        <dbReference type="ARBA" id="ARBA00004840"/>
    </source>
</evidence>
<evidence type="ECO:0000313" key="17">
    <source>
        <dbReference type="Proteomes" id="UP001186944"/>
    </source>
</evidence>
<organism evidence="16 17">
    <name type="scientific">Pinctada imbricata</name>
    <name type="common">Atlantic pearl-oyster</name>
    <name type="synonym">Pinctada martensii</name>
    <dbReference type="NCBI Taxonomy" id="66713"/>
    <lineage>
        <taxon>Eukaryota</taxon>
        <taxon>Metazoa</taxon>
        <taxon>Spiralia</taxon>
        <taxon>Lophotrochozoa</taxon>
        <taxon>Mollusca</taxon>
        <taxon>Bivalvia</taxon>
        <taxon>Autobranchia</taxon>
        <taxon>Pteriomorphia</taxon>
        <taxon>Pterioida</taxon>
        <taxon>Pterioidea</taxon>
        <taxon>Pteriidae</taxon>
        <taxon>Pinctada</taxon>
    </lineage>
</organism>
<dbReference type="EMBL" id="VSWD01000007">
    <property type="protein sequence ID" value="KAK3097756.1"/>
    <property type="molecule type" value="Genomic_DNA"/>
</dbReference>
<comment type="pathway">
    <text evidence="4">Glycan metabolism; heparan sulfate biosynthesis.</text>
</comment>
<keyword evidence="17" id="KW-1185">Reference proteome</keyword>
<evidence type="ECO:0000256" key="5">
    <source>
        <dbReference type="ARBA" id="ARBA00008661"/>
    </source>
</evidence>
<keyword evidence="6 15" id="KW-0328">Glycosyltransferase</keyword>
<evidence type="ECO:0000256" key="15">
    <source>
        <dbReference type="RuleBase" id="RU363063"/>
    </source>
</evidence>
<feature type="transmembrane region" description="Helical" evidence="15">
    <location>
        <begin position="15"/>
        <end position="35"/>
    </location>
</feature>
<evidence type="ECO:0000256" key="13">
    <source>
        <dbReference type="ARBA" id="ARBA00023180"/>
    </source>
</evidence>
<dbReference type="Pfam" id="PF01762">
    <property type="entry name" value="Galactosyl_T"/>
    <property type="match status" value="1"/>
</dbReference>
<dbReference type="GO" id="GO:0047220">
    <property type="term" value="F:galactosylxylosylprotein 3-beta-galactosyltransferase activity"/>
    <property type="evidence" value="ECO:0007669"/>
    <property type="project" value="TreeGrafter"/>
</dbReference>
<evidence type="ECO:0000256" key="1">
    <source>
        <dbReference type="ARBA" id="ARBA00001936"/>
    </source>
</evidence>
<feature type="transmembrane region" description="Helical" evidence="15">
    <location>
        <begin position="65"/>
        <end position="84"/>
    </location>
</feature>
<keyword evidence="9" id="KW-0735">Signal-anchor</keyword>
<proteinExistence type="inferred from homology"/>
<dbReference type="InterPro" id="IPR002659">
    <property type="entry name" value="Glyco_trans_31"/>
</dbReference>